<sequence length="95" mass="10637">MDSITPYELAQVAEKLEKLLKNFNITLKVGLPNVIALSLPEDIIFRDEKAMQDFASQSLNAAGIHLYAQLEMVFISANQNLTTIILQGTPRDYIN</sequence>
<reference evidence="2" key="1">
    <citation type="journal article" date="2019" name="Int. J. Syst. Evol. Microbiol.">
        <title>The Global Catalogue of Microorganisms (GCM) 10K type strain sequencing project: providing services to taxonomists for standard genome sequencing and annotation.</title>
        <authorList>
            <consortium name="The Broad Institute Genomics Platform"/>
            <consortium name="The Broad Institute Genome Sequencing Center for Infectious Disease"/>
            <person name="Wu L."/>
            <person name="Ma J."/>
        </authorList>
    </citation>
    <scope>NUCLEOTIDE SEQUENCE [LARGE SCALE GENOMIC DNA]</scope>
    <source>
        <strain evidence="2">JCM 17338</strain>
    </source>
</reference>
<protein>
    <submittedName>
        <fullName evidence="1">Uncharacterized protein</fullName>
    </submittedName>
</protein>
<gene>
    <name evidence="1" type="ORF">GCM10022246_18550</name>
</gene>
<dbReference type="Proteomes" id="UP001501081">
    <property type="component" value="Unassembled WGS sequence"/>
</dbReference>
<evidence type="ECO:0000313" key="2">
    <source>
        <dbReference type="Proteomes" id="UP001501081"/>
    </source>
</evidence>
<evidence type="ECO:0000313" key="1">
    <source>
        <dbReference type="EMBL" id="GAA3965833.1"/>
    </source>
</evidence>
<name>A0ABP7PI11_9SPHI</name>
<accession>A0ABP7PI11</accession>
<proteinExistence type="predicted"/>
<keyword evidence="2" id="KW-1185">Reference proteome</keyword>
<organism evidence="1 2">
    <name type="scientific">Pedobacter ginsengiterrae</name>
    <dbReference type="NCBI Taxonomy" id="871696"/>
    <lineage>
        <taxon>Bacteria</taxon>
        <taxon>Pseudomonadati</taxon>
        <taxon>Bacteroidota</taxon>
        <taxon>Sphingobacteriia</taxon>
        <taxon>Sphingobacteriales</taxon>
        <taxon>Sphingobacteriaceae</taxon>
        <taxon>Pedobacter</taxon>
    </lineage>
</organism>
<comment type="caution">
    <text evidence="1">The sequence shown here is derived from an EMBL/GenBank/DDBJ whole genome shotgun (WGS) entry which is preliminary data.</text>
</comment>
<dbReference type="RefSeq" id="WP_316757182.1">
    <property type="nucleotide sequence ID" value="NZ_BAABAK010000009.1"/>
</dbReference>
<dbReference type="EMBL" id="BAABAK010000009">
    <property type="protein sequence ID" value="GAA3965833.1"/>
    <property type="molecule type" value="Genomic_DNA"/>
</dbReference>